<dbReference type="Gene3D" id="3.30.470.30">
    <property type="entry name" value="DNA ligase/mRNA capping enzyme"/>
    <property type="match status" value="1"/>
</dbReference>
<evidence type="ECO:0000256" key="4">
    <source>
        <dbReference type="ARBA" id="ARBA00022598"/>
    </source>
</evidence>
<reference evidence="9 10" key="1">
    <citation type="submission" date="2017-12" db="EMBL/GenBank/DDBJ databases">
        <title>Genomic analysis of a novel phage Vp_R1 lytic to Vibrio parahaemolyticus.</title>
        <authorList>
            <person name="Ren H."/>
            <person name="Li Z."/>
        </authorList>
    </citation>
    <scope>NUCLEOTIDE SEQUENCE [LARGE SCALE GENOMIC DNA]</scope>
</reference>
<proteinExistence type="inferred from homology"/>
<dbReference type="PROSITE" id="PS50160">
    <property type="entry name" value="DNA_LIGASE_A3"/>
    <property type="match status" value="1"/>
</dbReference>
<name>A0A2H5BPZ6_9CAUD</name>
<evidence type="ECO:0000256" key="6">
    <source>
        <dbReference type="ARBA" id="ARBA00022763"/>
    </source>
</evidence>
<dbReference type="SUPFAM" id="SSF50249">
    <property type="entry name" value="Nucleic acid-binding proteins"/>
    <property type="match status" value="1"/>
</dbReference>
<keyword evidence="10" id="KW-1185">Reference proteome</keyword>
<dbReference type="InterPro" id="IPR029319">
    <property type="entry name" value="DNA_ligase_OB"/>
</dbReference>
<accession>A0A2H5BPZ6</accession>
<evidence type="ECO:0000313" key="9">
    <source>
        <dbReference type="EMBL" id="AUG88385.1"/>
    </source>
</evidence>
<dbReference type="GO" id="GO:0005524">
    <property type="term" value="F:ATP binding"/>
    <property type="evidence" value="ECO:0007669"/>
    <property type="project" value="InterPro"/>
</dbReference>
<evidence type="ECO:0000256" key="7">
    <source>
        <dbReference type="ARBA" id="ARBA00023204"/>
    </source>
</evidence>
<dbReference type="GO" id="GO:0006310">
    <property type="term" value="P:DNA recombination"/>
    <property type="evidence" value="ECO:0007669"/>
    <property type="project" value="InterPro"/>
</dbReference>
<dbReference type="Pfam" id="PF14743">
    <property type="entry name" value="DNA_ligase_OB_2"/>
    <property type="match status" value="1"/>
</dbReference>
<dbReference type="SUPFAM" id="SSF56091">
    <property type="entry name" value="DNA ligase/mRNA capping enzyme, catalytic domain"/>
    <property type="match status" value="1"/>
</dbReference>
<dbReference type="EMBL" id="MG603697">
    <property type="protein sequence ID" value="AUG88385.1"/>
    <property type="molecule type" value="Genomic_DNA"/>
</dbReference>
<evidence type="ECO:0000256" key="3">
    <source>
        <dbReference type="ARBA" id="ARBA00013308"/>
    </source>
</evidence>
<dbReference type="InterPro" id="IPR050326">
    <property type="entry name" value="NAD_dep_DNA_ligaseB"/>
</dbReference>
<evidence type="ECO:0000256" key="1">
    <source>
        <dbReference type="ARBA" id="ARBA00001968"/>
    </source>
</evidence>
<dbReference type="GO" id="GO:0006281">
    <property type="term" value="P:DNA repair"/>
    <property type="evidence" value="ECO:0007669"/>
    <property type="project" value="UniProtKB-KW"/>
</dbReference>
<dbReference type="Proteomes" id="UP000240283">
    <property type="component" value="Segment"/>
</dbReference>
<sequence>MNVFEFLGLDPDHRTGNKIVQLVKHLDEVPNSRKHDGLYGAQIKWDGVFGMAVKTGDKLAYFGRTGKMLKNLHKLEEAFPDTRDGVFIGELTCQDMSLEQLSGCIQPNRVAGLSEDEESLFEASLKFNMHDFIHIDDLVEGESSLSYLERYKLLGNIFANEFFDEEPFSVCELKFLDLSQIQEFARKCIEEGHEGVVIKHLDAPWKAGHKGWHSMKIVRGVDYDLLCIGYEEGTGKYTGKVANLLFLWKDGKVVKCMLGKGWTHEDAQLMFEACETGSDLDPCDKIFQVYALQESSKGVLRLPKVGEKRHDKDEPDV</sequence>
<dbReference type="Pfam" id="PF01068">
    <property type="entry name" value="DNA_ligase_A_M"/>
    <property type="match status" value="1"/>
</dbReference>
<dbReference type="PANTHER" id="PTHR47810:SF1">
    <property type="entry name" value="DNA LIGASE B"/>
    <property type="match status" value="1"/>
</dbReference>
<evidence type="ECO:0000256" key="5">
    <source>
        <dbReference type="ARBA" id="ARBA00022705"/>
    </source>
</evidence>
<protein>
    <recommendedName>
        <fullName evidence="3">DNA ligase</fullName>
    </recommendedName>
</protein>
<dbReference type="InterPro" id="IPR012340">
    <property type="entry name" value="NA-bd_OB-fold"/>
</dbReference>
<comment type="similarity">
    <text evidence="2">Belongs to the ATP-dependent DNA ligase family.</text>
</comment>
<keyword evidence="4 9" id="KW-0436">Ligase</keyword>
<organism evidence="9 10">
    <name type="scientific">Vibrio phage Vp_R1</name>
    <dbReference type="NCBI Taxonomy" id="2059867"/>
    <lineage>
        <taxon>Viruses</taxon>
        <taxon>Duplodnaviria</taxon>
        <taxon>Heunggongvirae</taxon>
        <taxon>Uroviricota</taxon>
        <taxon>Caudoviricetes</taxon>
        <taxon>Grimontviridae</taxon>
        <taxon>Dalianvirus</taxon>
        <taxon>Dalianvirus R1</taxon>
    </lineage>
</organism>
<dbReference type="GO" id="GO:0003910">
    <property type="term" value="F:DNA ligase (ATP) activity"/>
    <property type="evidence" value="ECO:0007669"/>
    <property type="project" value="InterPro"/>
</dbReference>
<dbReference type="PANTHER" id="PTHR47810">
    <property type="entry name" value="DNA LIGASE"/>
    <property type="match status" value="1"/>
</dbReference>
<feature type="domain" description="ATP-dependent DNA ligase family profile" evidence="8">
    <location>
        <begin position="118"/>
        <end position="250"/>
    </location>
</feature>
<dbReference type="InterPro" id="IPR012310">
    <property type="entry name" value="DNA_ligase_ATP-dep_cent"/>
</dbReference>
<keyword evidence="5" id="KW-0235">DNA replication</keyword>
<evidence type="ECO:0000313" key="10">
    <source>
        <dbReference type="Proteomes" id="UP000240283"/>
    </source>
</evidence>
<dbReference type="GO" id="GO:0006260">
    <property type="term" value="P:DNA replication"/>
    <property type="evidence" value="ECO:0007669"/>
    <property type="project" value="UniProtKB-KW"/>
</dbReference>
<evidence type="ECO:0000259" key="8">
    <source>
        <dbReference type="PROSITE" id="PS50160"/>
    </source>
</evidence>
<evidence type="ECO:0000256" key="2">
    <source>
        <dbReference type="ARBA" id="ARBA00007572"/>
    </source>
</evidence>
<gene>
    <name evidence="9" type="ORF">VPR_021</name>
</gene>
<comment type="cofactor">
    <cofactor evidence="1">
        <name>a divalent metal cation</name>
        <dbReference type="ChEBI" id="CHEBI:60240"/>
    </cofactor>
</comment>
<keyword evidence="6" id="KW-0227">DNA damage</keyword>
<keyword evidence="7" id="KW-0234">DNA repair</keyword>